<keyword evidence="1" id="KW-0808">Transferase</keyword>
<dbReference type="SUPFAM" id="SSF51161">
    <property type="entry name" value="Trimeric LpxA-like enzymes"/>
    <property type="match status" value="1"/>
</dbReference>
<protein>
    <recommendedName>
        <fullName evidence="1">UTP--glucose-1-phosphate uridylyltransferase</fullName>
        <ecNumber evidence="1">2.7.7.9</ecNumber>
    </recommendedName>
    <alternativeName>
        <fullName evidence="1">Cyanobacterial UDP-glucose pyrophosphorylase</fullName>
    </alternativeName>
    <alternativeName>
        <fullName evidence="1">UDP-glucose pyrophosphorylase</fullName>
        <shortName evidence="1">UDP-Glc PPase</shortName>
    </alternativeName>
</protein>
<dbReference type="CDD" id="cd04181">
    <property type="entry name" value="NTP_transferase"/>
    <property type="match status" value="1"/>
</dbReference>
<comment type="cofactor">
    <cofactor evidence="1">
        <name>Mg(2+)</name>
        <dbReference type="ChEBI" id="CHEBI:18420"/>
    </cofactor>
</comment>
<dbReference type="InterPro" id="IPR011004">
    <property type="entry name" value="Trimer_LpxA-like_sf"/>
</dbReference>
<evidence type="ECO:0000313" key="3">
    <source>
        <dbReference type="EMBL" id="MCT7967921.1"/>
    </source>
</evidence>
<dbReference type="InterPro" id="IPR037538">
    <property type="entry name" value="CugP_cyano"/>
</dbReference>
<keyword evidence="1" id="KW-0460">Magnesium</keyword>
<dbReference type="EC" id="2.7.7.9" evidence="1"/>
<comment type="similarity">
    <text evidence="1">Belongs to the CugP-type UDP-glucose pyrophosphorylase family.</text>
</comment>
<dbReference type="HAMAP" id="MF_02085">
    <property type="entry name" value="CugP_cyano"/>
    <property type="match status" value="1"/>
</dbReference>
<feature type="binding site" evidence="1">
    <location>
        <position position="118"/>
    </location>
    <ligand>
        <name>Mg(2+)</name>
        <dbReference type="ChEBI" id="CHEBI:18420"/>
    </ligand>
</feature>
<keyword evidence="1" id="KW-0548">Nucleotidyltransferase</keyword>
<feature type="domain" description="Nucleotidyl transferase" evidence="2">
    <location>
        <begin position="2"/>
        <end position="245"/>
    </location>
</feature>
<dbReference type="Gene3D" id="3.90.550.10">
    <property type="entry name" value="Spore Coat Polysaccharide Biosynthesis Protein SpsA, Chain A"/>
    <property type="match status" value="1"/>
</dbReference>
<comment type="catalytic activity">
    <reaction evidence="1">
        <text>alpha-D-glucose 1-phosphate + UTP + H(+) = UDP-alpha-D-glucose + diphosphate</text>
        <dbReference type="Rhea" id="RHEA:19889"/>
        <dbReference type="ChEBI" id="CHEBI:15378"/>
        <dbReference type="ChEBI" id="CHEBI:33019"/>
        <dbReference type="ChEBI" id="CHEBI:46398"/>
        <dbReference type="ChEBI" id="CHEBI:58601"/>
        <dbReference type="ChEBI" id="CHEBI:58885"/>
        <dbReference type="EC" id="2.7.7.9"/>
    </reaction>
</comment>
<evidence type="ECO:0000259" key="2">
    <source>
        <dbReference type="Pfam" id="PF00483"/>
    </source>
</evidence>
<dbReference type="RefSeq" id="WP_368007475.1">
    <property type="nucleotide sequence ID" value="NZ_JAMXFF010000025.1"/>
</dbReference>
<dbReference type="Gene3D" id="2.160.10.10">
    <property type="entry name" value="Hexapeptide repeat proteins"/>
    <property type="match status" value="1"/>
</dbReference>
<keyword evidence="1" id="KW-0479">Metal-binding</keyword>
<evidence type="ECO:0000256" key="1">
    <source>
        <dbReference type="HAMAP-Rule" id="MF_02085"/>
    </source>
</evidence>
<comment type="caution">
    <text evidence="3">The sequence shown here is derived from an EMBL/GenBank/DDBJ whole genome shotgun (WGS) entry which is preliminary data.</text>
</comment>
<dbReference type="InterPro" id="IPR005835">
    <property type="entry name" value="NTP_transferase_dom"/>
</dbReference>
<name>A0ABT2MVI5_9CYAN</name>
<proteinExistence type="inferred from homology"/>
<dbReference type="Proteomes" id="UP001525890">
    <property type="component" value="Unassembled WGS sequence"/>
</dbReference>
<dbReference type="EMBL" id="JAMXFF010000025">
    <property type="protein sequence ID" value="MCT7967921.1"/>
    <property type="molecule type" value="Genomic_DNA"/>
</dbReference>
<dbReference type="InterPro" id="IPR050486">
    <property type="entry name" value="Mannose-1P_guanyltransferase"/>
</dbReference>
<comment type="function">
    <text evidence="1">Catalyzes the formation of UDP-glucose, from UTP and glucose 1-phosphate.</text>
</comment>
<dbReference type="SUPFAM" id="SSF53448">
    <property type="entry name" value="Nucleotide-diphospho-sugar transferases"/>
    <property type="match status" value="1"/>
</dbReference>
<organism evidence="3 4">
    <name type="scientific">Laspinema palackyanum D2a</name>
    <dbReference type="NCBI Taxonomy" id="2953684"/>
    <lineage>
        <taxon>Bacteria</taxon>
        <taxon>Bacillati</taxon>
        <taxon>Cyanobacteriota</taxon>
        <taxon>Cyanophyceae</taxon>
        <taxon>Oscillatoriophycideae</taxon>
        <taxon>Oscillatoriales</taxon>
        <taxon>Laspinemataceae</taxon>
        <taxon>Laspinema</taxon>
        <taxon>Laspinema palackyanum</taxon>
    </lineage>
</organism>
<reference evidence="3 4" key="1">
    <citation type="journal article" date="2022" name="Front. Microbiol.">
        <title>High genomic differentiation and limited gene flow indicate recent cryptic speciation within the genus Laspinema (cyanobacteria).</title>
        <authorList>
            <person name="Stanojkovic A."/>
            <person name="Skoupy S."/>
            <person name="Skaloud P."/>
            <person name="Dvorak P."/>
        </authorList>
    </citation>
    <scope>NUCLEOTIDE SEQUENCE [LARGE SCALE GENOMIC DNA]</scope>
    <source>
        <strain evidence="3 4">D2a</strain>
    </source>
</reference>
<evidence type="ECO:0000313" key="4">
    <source>
        <dbReference type="Proteomes" id="UP001525890"/>
    </source>
</evidence>
<dbReference type="PANTHER" id="PTHR22572">
    <property type="entry name" value="SUGAR-1-PHOSPHATE GUANYL TRANSFERASE"/>
    <property type="match status" value="1"/>
</dbReference>
<accession>A0ABT2MVI5</accession>
<gene>
    <name evidence="1" type="primary">cugP</name>
    <name evidence="3" type="ORF">NG799_16540</name>
</gene>
<sequence length="389" mass="42834">MKAMILAAGKGTRVRPITYTTPKPMIPILQKPVMEFLVELLRQHGFNQIMVNVSHLANEIENYFRDGQRFGVEIGYSFEGRIVDGELIGEALGSAGGMKRIQDFNPFFDDTFIVLCGDALIDLDLTEAVRWHKEKGSIATIVMKSVPREEVSSYGVIVTDETGRVKQFQEKPSVEEAMSTNINTGIYIFEPEVLNYIPSGQEYDIGGELFPQLVEMGAPFYGIAMDFQWVDIGKVPDYWRAIRGVLNGEIQNVSIPGKELIPGVYTGLNVSVNLDKVDIKGPVYIGAMTQIEDGAKIIGPSMIGPSCRICSGATVENSVIFEYSRLGPGVRLVDKLVFGRYCVDKTGASIDVQAAALDWLITDTRQAIPVNTPEEGRAIAELLESEGRP</sequence>
<dbReference type="Pfam" id="PF00483">
    <property type="entry name" value="NTP_transferase"/>
    <property type="match status" value="1"/>
</dbReference>
<keyword evidence="4" id="KW-1185">Reference proteome</keyword>
<dbReference type="InterPro" id="IPR029044">
    <property type="entry name" value="Nucleotide-diphossugar_trans"/>
</dbReference>